<evidence type="ECO:0000256" key="6">
    <source>
        <dbReference type="ARBA" id="ARBA00023136"/>
    </source>
</evidence>
<dbReference type="NCBIfam" id="TIGR00711">
    <property type="entry name" value="efflux_EmrB"/>
    <property type="match status" value="1"/>
</dbReference>
<dbReference type="PANTHER" id="PTHR23501">
    <property type="entry name" value="MAJOR FACILITATOR SUPERFAMILY"/>
    <property type="match status" value="1"/>
</dbReference>
<evidence type="ECO:0000256" key="4">
    <source>
        <dbReference type="ARBA" id="ARBA00022692"/>
    </source>
</evidence>
<feature type="transmembrane region" description="Helical" evidence="7">
    <location>
        <begin position="406"/>
        <end position="427"/>
    </location>
</feature>
<feature type="transmembrane region" description="Helical" evidence="7">
    <location>
        <begin position="106"/>
        <end position="127"/>
    </location>
</feature>
<feature type="transmembrane region" description="Helical" evidence="7">
    <location>
        <begin position="365"/>
        <end position="385"/>
    </location>
</feature>
<evidence type="ECO:0000256" key="5">
    <source>
        <dbReference type="ARBA" id="ARBA00022989"/>
    </source>
</evidence>
<feature type="transmembrane region" description="Helical" evidence="7">
    <location>
        <begin position="234"/>
        <end position="252"/>
    </location>
</feature>
<feature type="transmembrane region" description="Helical" evidence="7">
    <location>
        <begin position="53"/>
        <end position="73"/>
    </location>
</feature>
<gene>
    <name evidence="9" type="ORF">FL583_11870</name>
</gene>
<dbReference type="InterPro" id="IPR011701">
    <property type="entry name" value="MFS"/>
</dbReference>
<reference evidence="9 10" key="1">
    <citation type="submission" date="2019-07" db="EMBL/GenBank/DDBJ databases">
        <title>Cryptosporangium phraense sp. nov., isolated from plant litter.</title>
        <authorList>
            <person name="Suriyachadkun C."/>
        </authorList>
    </citation>
    <scope>NUCLEOTIDE SEQUENCE [LARGE SCALE GENOMIC DNA]</scope>
    <source>
        <strain evidence="9 10">A-T 5661</strain>
    </source>
</reference>
<feature type="transmembrane region" description="Helical" evidence="7">
    <location>
        <begin position="202"/>
        <end position="222"/>
    </location>
</feature>
<sequence length="504" mass="50666">MTTSTARLDPQLRSLALVVLAGTIMTVLDTTIVNVALNDLGRDLHTSLSTIQWVLTGYTLALTMTIPLTGWAVRRFGARRVWLAALFAFGLGSVLCGVAWSVGSLIAFRVLQGVGGGALMPVGQTMLAQAAGPDRMGRVMSVVAIPAMLAPVLGPVLGGAILDHLAWRWLFFINAPVCVVAVALAVRWLSSDHGGSDVGVRLDVIGLVLFSPGLAALVYGLSEAGNGAGLSSSRVLAGVSAGVVLLVAGVVHGARARAGAALIDVRLFTRRSFLLPTAGMFSYGVGLFGVMVLLPLYFQLIRGAGSLEAGLRIAPLGLGAMATMAVSGRLADRYGARWIAAGGVAVVGGALLVCTRLSATTSLPLLLGVVLVIGVGHGLATPPLMAAAYRGLDRSQAPAASTAGNVVLRLGTAIGPAVLAVVLQSAIRDRVPGAAGTLADAGRAAATGGADALAGAFGVGFAWAAGALAVALALVLAIPRVVRPAAPPEPAAGRPADPSAAPAA</sequence>
<keyword evidence="5 7" id="KW-1133">Transmembrane helix</keyword>
<feature type="transmembrane region" description="Helical" evidence="7">
    <location>
        <begin position="273"/>
        <end position="297"/>
    </location>
</feature>
<evidence type="ECO:0000259" key="8">
    <source>
        <dbReference type="PROSITE" id="PS50850"/>
    </source>
</evidence>
<accession>A0A545ATK6</accession>
<dbReference type="Gene3D" id="1.20.1250.20">
    <property type="entry name" value="MFS general substrate transporter like domains"/>
    <property type="match status" value="1"/>
</dbReference>
<feature type="transmembrane region" description="Helical" evidence="7">
    <location>
        <begin position="452"/>
        <end position="478"/>
    </location>
</feature>
<dbReference type="RefSeq" id="WP_142704652.1">
    <property type="nucleotide sequence ID" value="NZ_VIRS01000007.1"/>
</dbReference>
<feature type="transmembrane region" description="Helical" evidence="7">
    <location>
        <begin position="12"/>
        <end position="33"/>
    </location>
</feature>
<dbReference type="GO" id="GO:0005886">
    <property type="term" value="C:plasma membrane"/>
    <property type="evidence" value="ECO:0007669"/>
    <property type="project" value="UniProtKB-SubCell"/>
</dbReference>
<keyword evidence="4 7" id="KW-0812">Transmembrane</keyword>
<dbReference type="PROSITE" id="PS50850">
    <property type="entry name" value="MFS"/>
    <property type="match status" value="1"/>
</dbReference>
<feature type="transmembrane region" description="Helical" evidence="7">
    <location>
        <begin position="167"/>
        <end position="190"/>
    </location>
</feature>
<dbReference type="PRINTS" id="PR01035">
    <property type="entry name" value="TCRTETA"/>
</dbReference>
<dbReference type="OrthoDB" id="9812221at2"/>
<feature type="transmembrane region" description="Helical" evidence="7">
    <location>
        <begin position="80"/>
        <end position="100"/>
    </location>
</feature>
<dbReference type="EMBL" id="VIRS01000007">
    <property type="protein sequence ID" value="TQS44670.1"/>
    <property type="molecule type" value="Genomic_DNA"/>
</dbReference>
<evidence type="ECO:0000256" key="1">
    <source>
        <dbReference type="ARBA" id="ARBA00004651"/>
    </source>
</evidence>
<dbReference type="InParanoid" id="A0A545ATK6"/>
<feature type="transmembrane region" description="Helical" evidence="7">
    <location>
        <begin position="338"/>
        <end position="359"/>
    </location>
</feature>
<evidence type="ECO:0000313" key="9">
    <source>
        <dbReference type="EMBL" id="TQS44670.1"/>
    </source>
</evidence>
<dbReference type="InterPro" id="IPR004638">
    <property type="entry name" value="EmrB-like"/>
</dbReference>
<dbReference type="InterPro" id="IPR020846">
    <property type="entry name" value="MFS_dom"/>
</dbReference>
<dbReference type="AlphaFoldDB" id="A0A545ATK6"/>
<protein>
    <submittedName>
        <fullName evidence="9">Multidrug efflux MFS transporter</fullName>
    </submittedName>
</protein>
<evidence type="ECO:0000256" key="3">
    <source>
        <dbReference type="ARBA" id="ARBA00022475"/>
    </source>
</evidence>
<comment type="subcellular location">
    <subcellularLocation>
        <location evidence="1">Cell membrane</location>
        <topology evidence="1">Multi-pass membrane protein</topology>
    </subcellularLocation>
</comment>
<keyword evidence="10" id="KW-1185">Reference proteome</keyword>
<name>A0A545ATK6_9ACTN</name>
<feature type="transmembrane region" description="Helical" evidence="7">
    <location>
        <begin position="139"/>
        <end position="161"/>
    </location>
</feature>
<evidence type="ECO:0000256" key="7">
    <source>
        <dbReference type="SAM" id="Phobius"/>
    </source>
</evidence>
<dbReference type="Pfam" id="PF07690">
    <property type="entry name" value="MFS_1"/>
    <property type="match status" value="1"/>
</dbReference>
<keyword evidence="2" id="KW-0813">Transport</keyword>
<dbReference type="Proteomes" id="UP000317982">
    <property type="component" value="Unassembled WGS sequence"/>
</dbReference>
<feature type="domain" description="Major facilitator superfamily (MFS) profile" evidence="8">
    <location>
        <begin position="15"/>
        <end position="483"/>
    </location>
</feature>
<dbReference type="SUPFAM" id="SSF103473">
    <property type="entry name" value="MFS general substrate transporter"/>
    <property type="match status" value="1"/>
</dbReference>
<evidence type="ECO:0000256" key="2">
    <source>
        <dbReference type="ARBA" id="ARBA00022448"/>
    </source>
</evidence>
<proteinExistence type="predicted"/>
<dbReference type="Gene3D" id="1.20.1720.10">
    <property type="entry name" value="Multidrug resistance protein D"/>
    <property type="match status" value="1"/>
</dbReference>
<dbReference type="InterPro" id="IPR001958">
    <property type="entry name" value="Tet-R_TetA/multi-R_MdtG-like"/>
</dbReference>
<dbReference type="GO" id="GO:0022857">
    <property type="term" value="F:transmembrane transporter activity"/>
    <property type="evidence" value="ECO:0007669"/>
    <property type="project" value="InterPro"/>
</dbReference>
<evidence type="ECO:0000313" key="10">
    <source>
        <dbReference type="Proteomes" id="UP000317982"/>
    </source>
</evidence>
<dbReference type="PANTHER" id="PTHR23501:SF1">
    <property type="entry name" value="TRANSPORT PROTEIN HSRA-RELATED"/>
    <property type="match status" value="1"/>
</dbReference>
<organism evidence="9 10">
    <name type="scientific">Cryptosporangium phraense</name>
    <dbReference type="NCBI Taxonomy" id="2593070"/>
    <lineage>
        <taxon>Bacteria</taxon>
        <taxon>Bacillati</taxon>
        <taxon>Actinomycetota</taxon>
        <taxon>Actinomycetes</taxon>
        <taxon>Cryptosporangiales</taxon>
        <taxon>Cryptosporangiaceae</taxon>
        <taxon>Cryptosporangium</taxon>
    </lineage>
</organism>
<keyword evidence="6 7" id="KW-0472">Membrane</keyword>
<comment type="caution">
    <text evidence="9">The sequence shown here is derived from an EMBL/GenBank/DDBJ whole genome shotgun (WGS) entry which is preliminary data.</text>
</comment>
<feature type="transmembrane region" description="Helical" evidence="7">
    <location>
        <begin position="309"/>
        <end position="326"/>
    </location>
</feature>
<keyword evidence="3" id="KW-1003">Cell membrane</keyword>
<dbReference type="InterPro" id="IPR036259">
    <property type="entry name" value="MFS_trans_sf"/>
</dbReference>